<name>A0A024G199_9STRA</name>
<sequence length="236" mass="26367">MTVPDLQGFLCKKTRQDRWQRRYFIAKTHYLTCYKVRPYFSSIAILIGFQHQDSDKLLACIDLWQIQSIQSNPNDPTEFSIDLGEQSYFLKATDAEEADMWLSGLKSRQDRPQFTSSDALSVQSGLESDASSSLFRQIQQALPTLRKDKVSEAGSAGERSVKSLTHNSGATINPIQHNSGPPNYTNSSLNPIVPNAIKKQTLSPNLKLETTLPTGDRKYLEGNINATCCIPSCMVM</sequence>
<dbReference type="Gene3D" id="2.30.29.30">
    <property type="entry name" value="Pleckstrin-homology domain (PH domain)/Phosphotyrosine-binding domain (PTB)"/>
    <property type="match status" value="1"/>
</dbReference>
<dbReference type="SMART" id="SM00233">
    <property type="entry name" value="PH"/>
    <property type="match status" value="1"/>
</dbReference>
<protein>
    <recommendedName>
        <fullName evidence="2">PH domain-containing protein</fullName>
    </recommendedName>
</protein>
<accession>A0A024G199</accession>
<dbReference type="InterPro" id="IPR011993">
    <property type="entry name" value="PH-like_dom_sf"/>
</dbReference>
<evidence type="ECO:0000256" key="1">
    <source>
        <dbReference type="SAM" id="MobiDB-lite"/>
    </source>
</evidence>
<dbReference type="STRING" id="65357.A0A024G199"/>
<dbReference type="CDD" id="cd00821">
    <property type="entry name" value="PH"/>
    <property type="match status" value="1"/>
</dbReference>
<dbReference type="Pfam" id="PF00169">
    <property type="entry name" value="PH"/>
    <property type="match status" value="1"/>
</dbReference>
<proteinExistence type="predicted"/>
<dbReference type="EMBL" id="CAIX01000008">
    <property type="protein sequence ID" value="CCI40405.1"/>
    <property type="molecule type" value="Genomic_DNA"/>
</dbReference>
<keyword evidence="4" id="KW-1185">Reference proteome</keyword>
<comment type="caution">
    <text evidence="3">The sequence shown here is derived from an EMBL/GenBank/DDBJ whole genome shotgun (WGS) entry which is preliminary data.</text>
</comment>
<dbReference type="OrthoDB" id="46706at2759"/>
<dbReference type="PROSITE" id="PS50003">
    <property type="entry name" value="PH_DOMAIN"/>
    <property type="match status" value="1"/>
</dbReference>
<dbReference type="Proteomes" id="UP000053237">
    <property type="component" value="Unassembled WGS sequence"/>
</dbReference>
<evidence type="ECO:0000313" key="4">
    <source>
        <dbReference type="Proteomes" id="UP000053237"/>
    </source>
</evidence>
<feature type="region of interest" description="Disordered" evidence="1">
    <location>
        <begin position="146"/>
        <end position="191"/>
    </location>
</feature>
<feature type="compositionally biased region" description="Polar residues" evidence="1">
    <location>
        <begin position="162"/>
        <end position="190"/>
    </location>
</feature>
<evidence type="ECO:0000313" key="3">
    <source>
        <dbReference type="EMBL" id="CCI40405.1"/>
    </source>
</evidence>
<gene>
    <name evidence="3" type="ORF">BN9_011890</name>
</gene>
<dbReference type="InParanoid" id="A0A024G199"/>
<feature type="domain" description="PH" evidence="2">
    <location>
        <begin position="3"/>
        <end position="110"/>
    </location>
</feature>
<organism evidence="3 4">
    <name type="scientific">Albugo candida</name>
    <dbReference type="NCBI Taxonomy" id="65357"/>
    <lineage>
        <taxon>Eukaryota</taxon>
        <taxon>Sar</taxon>
        <taxon>Stramenopiles</taxon>
        <taxon>Oomycota</taxon>
        <taxon>Peronosporomycetes</taxon>
        <taxon>Albuginales</taxon>
        <taxon>Albuginaceae</taxon>
        <taxon>Albugo</taxon>
    </lineage>
</organism>
<dbReference type="InterPro" id="IPR001849">
    <property type="entry name" value="PH_domain"/>
</dbReference>
<reference evidence="3 4" key="1">
    <citation type="submission" date="2012-05" db="EMBL/GenBank/DDBJ databases">
        <title>Recombination and specialization in a pathogen metapopulation.</title>
        <authorList>
            <person name="Gardiner A."/>
            <person name="Kemen E."/>
            <person name="Schultz-Larsen T."/>
            <person name="MacLean D."/>
            <person name="Van Oosterhout C."/>
            <person name="Jones J.D.G."/>
        </authorList>
    </citation>
    <scope>NUCLEOTIDE SEQUENCE [LARGE SCALE GENOMIC DNA]</scope>
    <source>
        <strain evidence="3 4">Ac Nc2</strain>
    </source>
</reference>
<dbReference type="AlphaFoldDB" id="A0A024G199"/>
<evidence type="ECO:0000259" key="2">
    <source>
        <dbReference type="PROSITE" id="PS50003"/>
    </source>
</evidence>
<dbReference type="SUPFAM" id="SSF50729">
    <property type="entry name" value="PH domain-like"/>
    <property type="match status" value="1"/>
</dbReference>